<reference evidence="1 2" key="1">
    <citation type="journal article" date="2019" name="Sci. Rep.">
        <title>Orb-weaving spider Araneus ventricosus genome elucidates the spidroin gene catalogue.</title>
        <authorList>
            <person name="Kono N."/>
            <person name="Nakamura H."/>
            <person name="Ohtoshi R."/>
            <person name="Moran D.A.P."/>
            <person name="Shinohara A."/>
            <person name="Yoshida Y."/>
            <person name="Fujiwara M."/>
            <person name="Mori M."/>
            <person name="Tomita M."/>
            <person name="Arakawa K."/>
        </authorList>
    </citation>
    <scope>NUCLEOTIDE SEQUENCE [LARGE SCALE GENOMIC DNA]</scope>
</reference>
<accession>A0A4Y2CQ96</accession>
<gene>
    <name evidence="1" type="ORF">AVEN_220046_1</name>
</gene>
<proteinExistence type="predicted"/>
<organism evidence="1 2">
    <name type="scientific">Araneus ventricosus</name>
    <name type="common">Orbweaver spider</name>
    <name type="synonym">Epeira ventricosa</name>
    <dbReference type="NCBI Taxonomy" id="182803"/>
    <lineage>
        <taxon>Eukaryota</taxon>
        <taxon>Metazoa</taxon>
        <taxon>Ecdysozoa</taxon>
        <taxon>Arthropoda</taxon>
        <taxon>Chelicerata</taxon>
        <taxon>Arachnida</taxon>
        <taxon>Araneae</taxon>
        <taxon>Araneomorphae</taxon>
        <taxon>Entelegynae</taxon>
        <taxon>Araneoidea</taxon>
        <taxon>Araneidae</taxon>
        <taxon>Araneus</taxon>
    </lineage>
</organism>
<keyword evidence="2" id="KW-1185">Reference proteome</keyword>
<dbReference type="EMBL" id="BGPR01000231">
    <property type="protein sequence ID" value="GBM06612.1"/>
    <property type="molecule type" value="Genomic_DNA"/>
</dbReference>
<dbReference type="Proteomes" id="UP000499080">
    <property type="component" value="Unassembled WGS sequence"/>
</dbReference>
<evidence type="ECO:0000313" key="1">
    <source>
        <dbReference type="EMBL" id="GBM06612.1"/>
    </source>
</evidence>
<evidence type="ECO:0000313" key="2">
    <source>
        <dbReference type="Proteomes" id="UP000499080"/>
    </source>
</evidence>
<protein>
    <submittedName>
        <fullName evidence="1">Uncharacterized protein</fullName>
    </submittedName>
</protein>
<dbReference type="AlphaFoldDB" id="A0A4Y2CQ96"/>
<name>A0A4Y2CQ96_ARAVE</name>
<sequence>MEGSEDISFFTDEFHYPVSFLPEDVVIDYSFQPFLFQVWSWLPHMPRDCEGTLRGIVRCRAGSTTTALIAVREVKPFEVGRERAMFREEENIFSNPISGIKTNFEGNHGTYYIPRVTQFGF</sequence>
<comment type="caution">
    <text evidence="1">The sequence shown here is derived from an EMBL/GenBank/DDBJ whole genome shotgun (WGS) entry which is preliminary data.</text>
</comment>